<reference evidence="2 3" key="2">
    <citation type="journal article" date="2017" name="Sci. Rep.">
        <title>Ant-infecting Ophiocordyceps genomes reveal a high diversity of potential behavioral manipulation genes and a possible major role for enterotoxins.</title>
        <authorList>
            <person name="de Bekker C."/>
            <person name="Ohm R.A."/>
            <person name="Evans H.C."/>
            <person name="Brachmann A."/>
            <person name="Hughes D.P."/>
        </authorList>
    </citation>
    <scope>NUCLEOTIDE SEQUENCE [LARGE SCALE GENOMIC DNA]</scope>
    <source>
        <strain evidence="2 3">SC16a</strain>
    </source>
</reference>
<protein>
    <submittedName>
        <fullName evidence="2">Uncharacterized protein</fullName>
    </submittedName>
</protein>
<accession>A0A2A9PBG2</accession>
<organism evidence="2 3">
    <name type="scientific">Ophiocordyceps unilateralis</name>
    <name type="common">Zombie-ant fungus</name>
    <name type="synonym">Torrubia unilateralis</name>
    <dbReference type="NCBI Taxonomy" id="268505"/>
    <lineage>
        <taxon>Eukaryota</taxon>
        <taxon>Fungi</taxon>
        <taxon>Dikarya</taxon>
        <taxon>Ascomycota</taxon>
        <taxon>Pezizomycotina</taxon>
        <taxon>Sordariomycetes</taxon>
        <taxon>Hypocreomycetidae</taxon>
        <taxon>Hypocreales</taxon>
        <taxon>Ophiocordycipitaceae</taxon>
        <taxon>Ophiocordyceps</taxon>
    </lineage>
</organism>
<dbReference type="Proteomes" id="UP000037136">
    <property type="component" value="Unassembled WGS sequence"/>
</dbReference>
<keyword evidence="1" id="KW-0732">Signal</keyword>
<feature type="chain" id="PRO_5013401014" evidence="1">
    <location>
        <begin position="42"/>
        <end position="151"/>
    </location>
</feature>
<comment type="caution">
    <text evidence="2">The sequence shown here is derived from an EMBL/GenBank/DDBJ whole genome shotgun (WGS) entry which is preliminary data.</text>
</comment>
<dbReference type="EMBL" id="LAZP02000321">
    <property type="protein sequence ID" value="PFH58166.1"/>
    <property type="molecule type" value="Genomic_DNA"/>
</dbReference>
<reference evidence="2 3" key="1">
    <citation type="journal article" date="2015" name="BMC Genomics">
        <title>Gene expression during zombie ant biting behavior reflects the complexity underlying fungal parasitic behavioral manipulation.</title>
        <authorList>
            <person name="de Bekker C."/>
            <person name="Ohm R.A."/>
            <person name="Loreto R.G."/>
            <person name="Sebastian A."/>
            <person name="Albert I."/>
            <person name="Merrow M."/>
            <person name="Brachmann A."/>
            <person name="Hughes D.P."/>
        </authorList>
    </citation>
    <scope>NUCLEOTIDE SEQUENCE [LARGE SCALE GENOMIC DNA]</scope>
    <source>
        <strain evidence="2 3">SC16a</strain>
    </source>
</reference>
<evidence type="ECO:0000313" key="3">
    <source>
        <dbReference type="Proteomes" id="UP000037136"/>
    </source>
</evidence>
<evidence type="ECO:0000256" key="1">
    <source>
        <dbReference type="SAM" id="SignalP"/>
    </source>
</evidence>
<evidence type="ECO:0000313" key="2">
    <source>
        <dbReference type="EMBL" id="PFH58166.1"/>
    </source>
</evidence>
<name>A0A2A9PBG2_OPHUN</name>
<feature type="signal peptide" evidence="1">
    <location>
        <begin position="1"/>
        <end position="41"/>
    </location>
</feature>
<dbReference type="AlphaFoldDB" id="A0A2A9PBG2"/>
<gene>
    <name evidence="2" type="ORF">XA68_14089</name>
</gene>
<sequence>MGSPRASRSYFVTGSPMLETMLAKIILMALTLGAFALPADGQPVASHETVVAVGKSDEPTKVEETMAMVGEASKAPPIMLDETSMAPTMFDEARMRPAKLPARPMFPNRKMHVLCGGRLGLDCPPGTKCTFICRECHGTLHDGNSLFCGVV</sequence>
<keyword evidence="3" id="KW-1185">Reference proteome</keyword>
<proteinExistence type="predicted"/>